<dbReference type="SUPFAM" id="SSF144083">
    <property type="entry name" value="Magnesium transport protein CorA, transmembrane region"/>
    <property type="match status" value="1"/>
</dbReference>
<comment type="caution">
    <text evidence="7">The sequence shown here is derived from an EMBL/GenBank/DDBJ whole genome shotgun (WGS) entry which is preliminary data.</text>
</comment>
<feature type="region of interest" description="Disordered" evidence="5">
    <location>
        <begin position="629"/>
        <end position="667"/>
    </location>
</feature>
<dbReference type="GO" id="GO:0016020">
    <property type="term" value="C:membrane"/>
    <property type="evidence" value="ECO:0007669"/>
    <property type="project" value="UniProtKB-SubCell"/>
</dbReference>
<protein>
    <submittedName>
        <fullName evidence="7">Mg2+ transporter protein, CorA-like protein</fullName>
    </submittedName>
</protein>
<dbReference type="Proteomes" id="UP000562929">
    <property type="component" value="Unassembled WGS sequence"/>
</dbReference>
<feature type="transmembrane region" description="Helical" evidence="6">
    <location>
        <begin position="564"/>
        <end position="588"/>
    </location>
</feature>
<feature type="compositionally biased region" description="Gly residues" evidence="5">
    <location>
        <begin position="629"/>
        <end position="638"/>
    </location>
</feature>
<dbReference type="GO" id="GO:0046873">
    <property type="term" value="F:metal ion transmembrane transporter activity"/>
    <property type="evidence" value="ECO:0007669"/>
    <property type="project" value="InterPro"/>
</dbReference>
<comment type="subcellular location">
    <subcellularLocation>
        <location evidence="1">Membrane</location>
        <topology evidence="1">Multi-pass membrane protein</topology>
    </subcellularLocation>
</comment>
<dbReference type="OrthoDB" id="5286874at2759"/>
<feature type="transmembrane region" description="Helical" evidence="6">
    <location>
        <begin position="600"/>
        <end position="621"/>
    </location>
</feature>
<reference evidence="7 8" key="1">
    <citation type="journal article" date="2020" name="G3 (Bethesda)">
        <title>Genetic Underpinnings of Host Manipulation by Ophiocordyceps as Revealed by Comparative Transcriptomics.</title>
        <authorList>
            <person name="Will I."/>
            <person name="Das B."/>
            <person name="Trinh T."/>
            <person name="Brachmann A."/>
            <person name="Ohm R.A."/>
            <person name="de Bekker C."/>
        </authorList>
    </citation>
    <scope>NUCLEOTIDE SEQUENCE [LARGE SCALE GENOMIC DNA]</scope>
    <source>
        <strain evidence="7 8">EC05</strain>
    </source>
</reference>
<evidence type="ECO:0000256" key="6">
    <source>
        <dbReference type="SAM" id="Phobius"/>
    </source>
</evidence>
<keyword evidence="3 6" id="KW-1133">Transmembrane helix</keyword>
<sequence>MTSLDDDDPASKTLNLIRGGPWPCFAARRAEDLGCIKTSLGSAFVLVVIRIPTRPTRVMAGLFVGEGEAPAEDDMASDSEVKPCKSSSDEADSYGSRRERQSSEDVDVLEGFDFVFPGAKPSYQLSDLLDMAGQESDGSPKDDEPSLRPTDATWVLSSRYCGDAELGGSHGAELTLLHDGQGRTRPLFSWLHVQQQVMNFDDFWTEISHRVRFSEEEKKATAKLCADVKKHAIKSRHNERGEAVGLMEPRYFQVPLRQAEGQQAVRWISLPFFSLQPCSGLLSASSPASFPAQTLLQTHYSRTPAQRDLKQAVSLLVTCGSITQSDLCSSGSLKLISQPPQREPGSSGSGRILVAYGNAVLWVLRVRDCPTWFSFISRFNAFWPRNVDFRWRDRVVLGSLNTDITTKPSDRSYQHRIDLIRQELTIISQTLTSQSLLISDIRSSLPYEASSSEDVTRHRPDMIITRTLHRSGTRTRPGVSTRAVRAMPATDLMPVAELRPDELAAASRLAPTDQLGFRDLLLAECGRGVEARELELVRLGDYAEELENDVVFRMGSTKDRQEKAIYAFTLVTIIFLPISAISSIFGMNTSDIRNMASDQWLYWAVAMPVTIVVILAGLWWINEFGGGGTPSGGGGGGPSLAESRERLYRSPESRVRRRRRRTRTRTF</sequence>
<dbReference type="EMBL" id="JAACLJ010000009">
    <property type="protein sequence ID" value="KAF4581170.1"/>
    <property type="molecule type" value="Genomic_DNA"/>
</dbReference>
<keyword evidence="2 6" id="KW-0812">Transmembrane</keyword>
<name>A0A8H4Q131_9HYPO</name>
<dbReference type="InterPro" id="IPR002523">
    <property type="entry name" value="MgTranspt_CorA/ZnTranspt_ZntB"/>
</dbReference>
<proteinExistence type="predicted"/>
<dbReference type="AlphaFoldDB" id="A0A8H4Q131"/>
<feature type="compositionally biased region" description="Basic residues" evidence="5">
    <location>
        <begin position="655"/>
        <end position="667"/>
    </location>
</feature>
<dbReference type="InterPro" id="IPR045863">
    <property type="entry name" value="CorA_TM1_TM2"/>
</dbReference>
<evidence type="ECO:0000313" key="7">
    <source>
        <dbReference type="EMBL" id="KAF4581170.1"/>
    </source>
</evidence>
<evidence type="ECO:0000256" key="4">
    <source>
        <dbReference type="ARBA" id="ARBA00023136"/>
    </source>
</evidence>
<evidence type="ECO:0000256" key="3">
    <source>
        <dbReference type="ARBA" id="ARBA00022989"/>
    </source>
</evidence>
<feature type="compositionally biased region" description="Basic and acidic residues" evidence="5">
    <location>
        <begin position="642"/>
        <end position="654"/>
    </location>
</feature>
<dbReference type="Pfam" id="PF01544">
    <property type="entry name" value="CorA"/>
    <property type="match status" value="1"/>
</dbReference>
<feature type="region of interest" description="Disordered" evidence="5">
    <location>
        <begin position="69"/>
        <end position="104"/>
    </location>
</feature>
<organism evidence="7 8">
    <name type="scientific">Ophiocordyceps camponoti-floridani</name>
    <dbReference type="NCBI Taxonomy" id="2030778"/>
    <lineage>
        <taxon>Eukaryota</taxon>
        <taxon>Fungi</taxon>
        <taxon>Dikarya</taxon>
        <taxon>Ascomycota</taxon>
        <taxon>Pezizomycotina</taxon>
        <taxon>Sordariomycetes</taxon>
        <taxon>Hypocreomycetidae</taxon>
        <taxon>Hypocreales</taxon>
        <taxon>Ophiocordycipitaceae</taxon>
        <taxon>Ophiocordyceps</taxon>
    </lineage>
</organism>
<evidence type="ECO:0000256" key="5">
    <source>
        <dbReference type="SAM" id="MobiDB-lite"/>
    </source>
</evidence>
<evidence type="ECO:0000256" key="1">
    <source>
        <dbReference type="ARBA" id="ARBA00004141"/>
    </source>
</evidence>
<keyword evidence="4 6" id="KW-0472">Membrane</keyword>
<gene>
    <name evidence="7" type="ORF">GQ602_007307</name>
</gene>
<accession>A0A8H4Q131</accession>
<dbReference type="Gene3D" id="1.20.58.340">
    <property type="entry name" value="Magnesium transport protein CorA, transmembrane region"/>
    <property type="match status" value="1"/>
</dbReference>
<evidence type="ECO:0000313" key="8">
    <source>
        <dbReference type="Proteomes" id="UP000562929"/>
    </source>
</evidence>
<evidence type="ECO:0000256" key="2">
    <source>
        <dbReference type="ARBA" id="ARBA00022692"/>
    </source>
</evidence>
<keyword evidence="8" id="KW-1185">Reference proteome</keyword>